<dbReference type="OrthoDB" id="4424518at2"/>
<proteinExistence type="predicted"/>
<feature type="compositionally biased region" description="Low complexity" evidence="2">
    <location>
        <begin position="32"/>
        <end position="88"/>
    </location>
</feature>
<keyword evidence="5" id="KW-1185">Reference proteome</keyword>
<keyword evidence="1 3" id="KW-0732">Signal</keyword>
<evidence type="ECO:0008006" key="6">
    <source>
        <dbReference type="Google" id="ProtNLM"/>
    </source>
</evidence>
<sequence>MSTSRSRRVAPSRRVAALLAAPALLTVALSGCGSVPESESPGAPAAAPTSEAPGTDADPTTEAPAPTTDTAPTTDAAPTTDTAPTTETPAPPTGAAPTDTGSPGGGGEASGETGSLESPIPMGSTVEVGDWTVTLDAFEKDATQALSGPEFGNPDPPEGSQFSLLSVTATYHGEDRGSAFMDLWFELLGPDGVPTSDTEGEFCSAGMDTDLIAAPDAEPGDTIEGQVCFIVATEDLEDSVLLVEELLSMDRSGSYFVALQ</sequence>
<evidence type="ECO:0000256" key="3">
    <source>
        <dbReference type="SAM" id="SignalP"/>
    </source>
</evidence>
<dbReference type="Gene3D" id="2.60.40.1240">
    <property type="match status" value="1"/>
</dbReference>
<reference evidence="4 5" key="1">
    <citation type="submission" date="2019-06" db="EMBL/GenBank/DDBJ databases">
        <title>Sequencing the genomes of 1000 actinobacteria strains.</title>
        <authorList>
            <person name="Klenk H.-P."/>
        </authorList>
    </citation>
    <scope>NUCLEOTIDE SEQUENCE [LARGE SCALE GENOMIC DNA]</scope>
    <source>
        <strain evidence="4 5">DSM 12335</strain>
    </source>
</reference>
<evidence type="ECO:0000313" key="5">
    <source>
        <dbReference type="Proteomes" id="UP000319516"/>
    </source>
</evidence>
<evidence type="ECO:0000256" key="2">
    <source>
        <dbReference type="SAM" id="MobiDB-lite"/>
    </source>
</evidence>
<dbReference type="PROSITE" id="PS51257">
    <property type="entry name" value="PROKAR_LIPOPROTEIN"/>
    <property type="match status" value="1"/>
</dbReference>
<gene>
    <name evidence="4" type="ORF">FB467_2740</name>
</gene>
<dbReference type="RefSeq" id="WP_141785576.1">
    <property type="nucleotide sequence ID" value="NZ_BAAAIK010000011.1"/>
</dbReference>
<evidence type="ECO:0000256" key="1">
    <source>
        <dbReference type="ARBA" id="ARBA00022729"/>
    </source>
</evidence>
<evidence type="ECO:0000313" key="4">
    <source>
        <dbReference type="EMBL" id="TQL51590.1"/>
    </source>
</evidence>
<feature type="chain" id="PRO_5022173043" description="DUF4352 domain-containing protein" evidence="3">
    <location>
        <begin position="31"/>
        <end position="260"/>
    </location>
</feature>
<dbReference type="EMBL" id="VFOP01000001">
    <property type="protein sequence ID" value="TQL51590.1"/>
    <property type="molecule type" value="Genomic_DNA"/>
</dbReference>
<organism evidence="4 5">
    <name type="scientific">Ornithinicoccus hortensis</name>
    <dbReference type="NCBI Taxonomy" id="82346"/>
    <lineage>
        <taxon>Bacteria</taxon>
        <taxon>Bacillati</taxon>
        <taxon>Actinomycetota</taxon>
        <taxon>Actinomycetes</taxon>
        <taxon>Micrococcales</taxon>
        <taxon>Intrasporangiaceae</taxon>
        <taxon>Ornithinicoccus</taxon>
    </lineage>
</organism>
<dbReference type="AlphaFoldDB" id="A0A542YU21"/>
<protein>
    <recommendedName>
        <fullName evidence="6">DUF4352 domain-containing protein</fullName>
    </recommendedName>
</protein>
<comment type="caution">
    <text evidence="4">The sequence shown here is derived from an EMBL/GenBank/DDBJ whole genome shotgun (WGS) entry which is preliminary data.</text>
</comment>
<dbReference type="Proteomes" id="UP000319516">
    <property type="component" value="Unassembled WGS sequence"/>
</dbReference>
<feature type="signal peptide" evidence="3">
    <location>
        <begin position="1"/>
        <end position="30"/>
    </location>
</feature>
<name>A0A542YU21_9MICO</name>
<feature type="region of interest" description="Disordered" evidence="2">
    <location>
        <begin position="32"/>
        <end position="124"/>
    </location>
</feature>
<dbReference type="InterPro" id="IPR029050">
    <property type="entry name" value="Immunoprotect_excell_Ig-like"/>
</dbReference>
<accession>A0A542YU21</accession>